<keyword evidence="1" id="KW-0175">Coiled coil</keyword>
<evidence type="ECO:0000313" key="4">
    <source>
        <dbReference type="EMBL" id="CAB4538123.1"/>
    </source>
</evidence>
<dbReference type="SUPFAM" id="SSF55073">
    <property type="entry name" value="Nucleotide cyclase"/>
    <property type="match status" value="1"/>
</dbReference>
<dbReference type="GO" id="GO:0052621">
    <property type="term" value="F:diguanylate cyclase activity"/>
    <property type="evidence" value="ECO:0007669"/>
    <property type="project" value="TreeGrafter"/>
</dbReference>
<dbReference type="NCBIfam" id="TIGR00229">
    <property type="entry name" value="sensory_box"/>
    <property type="match status" value="1"/>
</dbReference>
<dbReference type="Pfam" id="PF08448">
    <property type="entry name" value="PAS_4"/>
    <property type="match status" value="1"/>
</dbReference>
<dbReference type="InterPro" id="IPR000160">
    <property type="entry name" value="GGDEF_dom"/>
</dbReference>
<feature type="domain" description="GGDEF" evidence="3">
    <location>
        <begin position="219"/>
        <end position="347"/>
    </location>
</feature>
<proteinExistence type="predicted"/>
<evidence type="ECO:0000259" key="2">
    <source>
        <dbReference type="PROSITE" id="PS50112"/>
    </source>
</evidence>
<dbReference type="PANTHER" id="PTHR45138:SF9">
    <property type="entry name" value="DIGUANYLATE CYCLASE DGCM-RELATED"/>
    <property type="match status" value="1"/>
</dbReference>
<dbReference type="SUPFAM" id="SSF55785">
    <property type="entry name" value="PYP-like sensor domain (PAS domain)"/>
    <property type="match status" value="1"/>
</dbReference>
<dbReference type="Pfam" id="PF00990">
    <property type="entry name" value="GGDEF"/>
    <property type="match status" value="1"/>
</dbReference>
<dbReference type="AlphaFoldDB" id="A0A6J6BI81"/>
<evidence type="ECO:0000259" key="3">
    <source>
        <dbReference type="PROSITE" id="PS50887"/>
    </source>
</evidence>
<dbReference type="InterPro" id="IPR029787">
    <property type="entry name" value="Nucleotide_cyclase"/>
</dbReference>
<reference evidence="4" key="1">
    <citation type="submission" date="2020-05" db="EMBL/GenBank/DDBJ databases">
        <authorList>
            <person name="Chiriac C."/>
            <person name="Salcher M."/>
            <person name="Ghai R."/>
            <person name="Kavagutti S V."/>
        </authorList>
    </citation>
    <scope>NUCLEOTIDE SEQUENCE</scope>
</reference>
<name>A0A6J6BI81_9ZZZZ</name>
<dbReference type="InterPro" id="IPR000014">
    <property type="entry name" value="PAS"/>
</dbReference>
<feature type="domain" description="PAS" evidence="2">
    <location>
        <begin position="29"/>
        <end position="100"/>
    </location>
</feature>
<evidence type="ECO:0000256" key="1">
    <source>
        <dbReference type="SAM" id="Coils"/>
    </source>
</evidence>
<dbReference type="SMART" id="SM00091">
    <property type="entry name" value="PAS"/>
    <property type="match status" value="1"/>
</dbReference>
<dbReference type="PANTHER" id="PTHR45138">
    <property type="entry name" value="REGULATORY COMPONENTS OF SENSORY TRANSDUCTION SYSTEM"/>
    <property type="match status" value="1"/>
</dbReference>
<sequence length="348" mass="38728">MECPTCLATGPTSTDSDSALLRWDRVALDALLLRTVIDSSPNVIMVQDYDGKYLLANKALADLYGSTHELMIGNTAAAFNPNQEQVQHYLDDFHRVMDAGQTVVVEETSTDVSTGEVRYYRSVKVPMIGPEGSPRILVIAADISDLRNKQNQLAAMVDALGVLNEKLENRVEERTEELERANFELENLARRDQLTGLPNRLASIERIEDEYKRMQRTHTPYHVLMMDLDNFKEINDTYGHSVGDEMLISVARVMQSTIRESDFVGRLGGEEFIAVLPGTDRNGAMILAEKIRHSVEALEGTARLTISIGLASAVARDDHGLTAIQLADEYMYRAKQNGRNQIAAPDSD</sequence>
<dbReference type="PROSITE" id="PS50112">
    <property type="entry name" value="PAS"/>
    <property type="match status" value="1"/>
</dbReference>
<dbReference type="InterPro" id="IPR043128">
    <property type="entry name" value="Rev_trsase/Diguanyl_cyclase"/>
</dbReference>
<dbReference type="EMBL" id="CAEZSO010000034">
    <property type="protein sequence ID" value="CAB4538123.1"/>
    <property type="molecule type" value="Genomic_DNA"/>
</dbReference>
<dbReference type="InterPro" id="IPR013656">
    <property type="entry name" value="PAS_4"/>
</dbReference>
<dbReference type="NCBIfam" id="TIGR00254">
    <property type="entry name" value="GGDEF"/>
    <property type="match status" value="1"/>
</dbReference>
<protein>
    <submittedName>
        <fullName evidence="4">Unannotated protein</fullName>
    </submittedName>
</protein>
<gene>
    <name evidence="4" type="ORF">UFOPK1446_00258</name>
</gene>
<dbReference type="PROSITE" id="PS50887">
    <property type="entry name" value="GGDEF"/>
    <property type="match status" value="1"/>
</dbReference>
<dbReference type="InterPro" id="IPR050469">
    <property type="entry name" value="Diguanylate_Cyclase"/>
</dbReference>
<feature type="coiled-coil region" evidence="1">
    <location>
        <begin position="157"/>
        <end position="191"/>
    </location>
</feature>
<dbReference type="Gene3D" id="3.30.70.270">
    <property type="match status" value="1"/>
</dbReference>
<dbReference type="SMART" id="SM00267">
    <property type="entry name" value="GGDEF"/>
    <property type="match status" value="1"/>
</dbReference>
<dbReference type="CDD" id="cd01949">
    <property type="entry name" value="GGDEF"/>
    <property type="match status" value="1"/>
</dbReference>
<dbReference type="Gene3D" id="3.30.450.20">
    <property type="entry name" value="PAS domain"/>
    <property type="match status" value="1"/>
</dbReference>
<accession>A0A6J6BI81</accession>
<dbReference type="CDD" id="cd00130">
    <property type="entry name" value="PAS"/>
    <property type="match status" value="1"/>
</dbReference>
<organism evidence="4">
    <name type="scientific">freshwater metagenome</name>
    <dbReference type="NCBI Taxonomy" id="449393"/>
    <lineage>
        <taxon>unclassified sequences</taxon>
        <taxon>metagenomes</taxon>
        <taxon>ecological metagenomes</taxon>
    </lineage>
</organism>
<dbReference type="FunFam" id="3.30.70.270:FF:000001">
    <property type="entry name" value="Diguanylate cyclase domain protein"/>
    <property type="match status" value="1"/>
</dbReference>
<dbReference type="InterPro" id="IPR035965">
    <property type="entry name" value="PAS-like_dom_sf"/>
</dbReference>